<organism evidence="4 5">
    <name type="scientific">Pelagicoccus albus</name>
    <dbReference type="NCBI Taxonomy" id="415222"/>
    <lineage>
        <taxon>Bacteria</taxon>
        <taxon>Pseudomonadati</taxon>
        <taxon>Verrucomicrobiota</taxon>
        <taxon>Opitutia</taxon>
        <taxon>Puniceicoccales</taxon>
        <taxon>Pelagicoccaceae</taxon>
        <taxon>Pelagicoccus</taxon>
    </lineage>
</organism>
<name>A0A7X1E7R1_9BACT</name>
<gene>
    <name evidence="4" type="ORF">H5P27_08180</name>
</gene>
<keyword evidence="3" id="KW-1133">Transmembrane helix</keyword>
<reference evidence="4 5" key="1">
    <citation type="submission" date="2020-07" db="EMBL/GenBank/DDBJ databases">
        <authorList>
            <person name="Feng X."/>
        </authorList>
    </citation>
    <scope>NUCLEOTIDE SEQUENCE [LARGE SCALE GENOMIC DNA]</scope>
    <source>
        <strain evidence="4 5">JCM23202</strain>
    </source>
</reference>
<comment type="similarity">
    <text evidence="1">Belongs to the type III secretion exporter family.</text>
</comment>
<dbReference type="GO" id="GO:0005886">
    <property type="term" value="C:plasma membrane"/>
    <property type="evidence" value="ECO:0007669"/>
    <property type="project" value="TreeGrafter"/>
</dbReference>
<feature type="transmembrane region" description="Helical" evidence="3">
    <location>
        <begin position="33"/>
        <end position="54"/>
    </location>
</feature>
<dbReference type="PRINTS" id="PR00950">
    <property type="entry name" value="TYPE3IMSPROT"/>
</dbReference>
<keyword evidence="3" id="KW-0472">Membrane</keyword>
<feature type="transmembrane region" description="Helical" evidence="3">
    <location>
        <begin position="142"/>
        <end position="164"/>
    </location>
</feature>
<dbReference type="InterPro" id="IPR029025">
    <property type="entry name" value="T3SS_substrate_exporter_C"/>
</dbReference>
<evidence type="ECO:0000313" key="5">
    <source>
        <dbReference type="Proteomes" id="UP000526501"/>
    </source>
</evidence>
<dbReference type="SUPFAM" id="SSF160544">
    <property type="entry name" value="EscU C-terminal domain-like"/>
    <property type="match status" value="1"/>
</dbReference>
<comment type="caution">
    <text evidence="4">The sequence shown here is derived from an EMBL/GenBank/DDBJ whole genome shotgun (WGS) entry which is preliminary data.</text>
</comment>
<feature type="transmembrane region" description="Helical" evidence="3">
    <location>
        <begin position="190"/>
        <end position="211"/>
    </location>
</feature>
<dbReference type="InterPro" id="IPR006135">
    <property type="entry name" value="T3SS_substrate_exporter"/>
</dbReference>
<feature type="compositionally biased region" description="Basic and acidic residues" evidence="2">
    <location>
        <begin position="1"/>
        <end position="22"/>
    </location>
</feature>
<dbReference type="PANTHER" id="PTHR30531:SF12">
    <property type="entry name" value="FLAGELLAR BIOSYNTHETIC PROTEIN FLHB"/>
    <property type="match status" value="1"/>
</dbReference>
<dbReference type="AlphaFoldDB" id="A0A7X1E7R1"/>
<dbReference type="Proteomes" id="UP000526501">
    <property type="component" value="Unassembled WGS sequence"/>
</dbReference>
<proteinExistence type="inferred from homology"/>
<dbReference type="EMBL" id="JACHVC010000007">
    <property type="protein sequence ID" value="MBC2606020.1"/>
    <property type="molecule type" value="Genomic_DNA"/>
</dbReference>
<evidence type="ECO:0000256" key="3">
    <source>
        <dbReference type="SAM" id="Phobius"/>
    </source>
</evidence>
<feature type="transmembrane region" description="Helical" evidence="3">
    <location>
        <begin position="85"/>
        <end position="110"/>
    </location>
</feature>
<feature type="region of interest" description="Disordered" evidence="2">
    <location>
        <begin position="1"/>
        <end position="23"/>
    </location>
</feature>
<sequence length="369" mass="40810">MADTDKDSKTEKPTGKRLDQARQEGNVAQAQEVGVTFALLAALLVVMFTGRTLANNVFSISSSLLGNLGNVSLTEDNISYFLNEIAIILGRLSAPFLLAAMVSAIIAGGLQTKFRLSKKALGLKFNKLNPINGAKQLVSKDVLVRFGIDLLKLGAMAVILWFAVKKIVTDPIFYAEVDIRHVGSFITDTLVYVFIRLTIAVGIIAAISYLWQYKKTMDGLKMTKEEVKQEAKDQNMSPEVRKARMQMAMRLMQKQMLDDVATADVVVTNPTHYAVALKYERGIDAAPMVLAKGENAFAQRIKAVAAEHGVPVVENKMVARMLFKVSQVGSPIPMEMFQSVAEILAFVYKTHRYYFHKLKSRRAAAKNSK</sequence>
<evidence type="ECO:0000256" key="2">
    <source>
        <dbReference type="SAM" id="MobiDB-lite"/>
    </source>
</evidence>
<accession>A0A7X1E7R1</accession>
<keyword evidence="5" id="KW-1185">Reference proteome</keyword>
<evidence type="ECO:0000256" key="1">
    <source>
        <dbReference type="ARBA" id="ARBA00010690"/>
    </source>
</evidence>
<keyword evidence="3" id="KW-0812">Transmembrane</keyword>
<dbReference type="RefSeq" id="WP_185659904.1">
    <property type="nucleotide sequence ID" value="NZ_CAWPOO010000007.1"/>
</dbReference>
<evidence type="ECO:0000313" key="4">
    <source>
        <dbReference type="EMBL" id="MBC2606020.1"/>
    </source>
</evidence>
<dbReference type="Pfam" id="PF01312">
    <property type="entry name" value="Bac_export_2"/>
    <property type="match status" value="1"/>
</dbReference>
<dbReference type="Gene3D" id="3.40.1690.10">
    <property type="entry name" value="secretion proteins EscU"/>
    <property type="match status" value="1"/>
</dbReference>
<protein>
    <submittedName>
        <fullName evidence="4">EscU/YscU/HrcU family type III secretion system export apparatus switch protein</fullName>
    </submittedName>
</protein>
<dbReference type="PANTHER" id="PTHR30531">
    <property type="entry name" value="FLAGELLAR BIOSYNTHETIC PROTEIN FLHB"/>
    <property type="match status" value="1"/>
</dbReference>
<dbReference type="GO" id="GO:0009306">
    <property type="term" value="P:protein secretion"/>
    <property type="evidence" value="ECO:0007669"/>
    <property type="project" value="InterPro"/>
</dbReference>